<gene>
    <name evidence="1" type="ORF">U9M48_025030</name>
</gene>
<evidence type="ECO:0000313" key="2">
    <source>
        <dbReference type="Proteomes" id="UP001341281"/>
    </source>
</evidence>
<reference evidence="1 2" key="1">
    <citation type="submission" date="2024-02" db="EMBL/GenBank/DDBJ databases">
        <title>High-quality chromosome-scale genome assembly of Pensacola bahiagrass (Paspalum notatum Flugge var. saurae).</title>
        <authorList>
            <person name="Vega J.M."/>
            <person name="Podio M."/>
            <person name="Orjuela J."/>
            <person name="Siena L.A."/>
            <person name="Pessino S.C."/>
            <person name="Combes M.C."/>
            <person name="Mariac C."/>
            <person name="Albertini E."/>
            <person name="Pupilli F."/>
            <person name="Ortiz J.P.A."/>
            <person name="Leblanc O."/>
        </authorList>
    </citation>
    <scope>NUCLEOTIDE SEQUENCE [LARGE SCALE GENOMIC DNA]</scope>
    <source>
        <strain evidence="1">R1</strain>
        <tissue evidence="1">Leaf</tissue>
    </source>
</reference>
<dbReference type="EMBL" id="CP144749">
    <property type="protein sequence ID" value="WVZ77130.1"/>
    <property type="molecule type" value="Genomic_DNA"/>
</dbReference>
<accession>A0AAQ3TPB2</accession>
<name>A0AAQ3TPB2_PASNO</name>
<dbReference type="AlphaFoldDB" id="A0AAQ3TPB2"/>
<feature type="non-terminal residue" evidence="1">
    <location>
        <position position="1"/>
    </location>
</feature>
<sequence>CHKQPRGSGYCGYYVFEFLNVNRRPPIPLKDRPLNELDLMNNVGDLCRFTMHEVFNR</sequence>
<protein>
    <submittedName>
        <fullName evidence="1">Uncharacterized protein</fullName>
    </submittedName>
</protein>
<organism evidence="1 2">
    <name type="scientific">Paspalum notatum var. saurae</name>
    <dbReference type="NCBI Taxonomy" id="547442"/>
    <lineage>
        <taxon>Eukaryota</taxon>
        <taxon>Viridiplantae</taxon>
        <taxon>Streptophyta</taxon>
        <taxon>Embryophyta</taxon>
        <taxon>Tracheophyta</taxon>
        <taxon>Spermatophyta</taxon>
        <taxon>Magnoliopsida</taxon>
        <taxon>Liliopsida</taxon>
        <taxon>Poales</taxon>
        <taxon>Poaceae</taxon>
        <taxon>PACMAD clade</taxon>
        <taxon>Panicoideae</taxon>
        <taxon>Andropogonodae</taxon>
        <taxon>Paspaleae</taxon>
        <taxon>Paspalinae</taxon>
        <taxon>Paspalum</taxon>
    </lineage>
</organism>
<evidence type="ECO:0000313" key="1">
    <source>
        <dbReference type="EMBL" id="WVZ77130.1"/>
    </source>
</evidence>
<keyword evidence="2" id="KW-1185">Reference proteome</keyword>
<proteinExistence type="predicted"/>
<dbReference type="Proteomes" id="UP001341281">
    <property type="component" value="Chromosome 05"/>
</dbReference>